<comment type="caution">
    <text evidence="1">The sequence shown here is derived from an EMBL/GenBank/DDBJ whole genome shotgun (WGS) entry which is preliminary data.</text>
</comment>
<dbReference type="SUPFAM" id="SSF56784">
    <property type="entry name" value="HAD-like"/>
    <property type="match status" value="1"/>
</dbReference>
<dbReference type="InterPro" id="IPR023214">
    <property type="entry name" value="HAD_sf"/>
</dbReference>
<dbReference type="GO" id="GO:0000287">
    <property type="term" value="F:magnesium ion binding"/>
    <property type="evidence" value="ECO:0007669"/>
    <property type="project" value="TreeGrafter"/>
</dbReference>
<organism evidence="1 2">
    <name type="scientific">Candidatus Avichristensenella intestinipullorum</name>
    <dbReference type="NCBI Taxonomy" id="2840693"/>
    <lineage>
        <taxon>Bacteria</taxon>
        <taxon>Bacillati</taxon>
        <taxon>Bacillota</taxon>
        <taxon>Clostridia</taxon>
        <taxon>Candidatus Avichristensenella</taxon>
    </lineage>
</organism>
<dbReference type="PROSITE" id="PS01229">
    <property type="entry name" value="COF_2"/>
    <property type="match status" value="1"/>
</dbReference>
<dbReference type="AlphaFoldDB" id="A0A9D1CIR3"/>
<dbReference type="SFLD" id="SFLDG01140">
    <property type="entry name" value="C2.B:_Phosphomannomutase_and_P"/>
    <property type="match status" value="1"/>
</dbReference>
<proteinExistence type="predicted"/>
<dbReference type="SFLD" id="SFLDS00003">
    <property type="entry name" value="Haloacid_Dehalogenase"/>
    <property type="match status" value="1"/>
</dbReference>
<accession>A0A9D1CIR3</accession>
<reference evidence="1" key="2">
    <citation type="journal article" date="2021" name="PeerJ">
        <title>Extensive microbial diversity within the chicken gut microbiome revealed by metagenomics and culture.</title>
        <authorList>
            <person name="Gilroy R."/>
            <person name="Ravi A."/>
            <person name="Getino M."/>
            <person name="Pursley I."/>
            <person name="Horton D.L."/>
            <person name="Alikhan N.F."/>
            <person name="Baker D."/>
            <person name="Gharbi K."/>
            <person name="Hall N."/>
            <person name="Watson M."/>
            <person name="Adriaenssens E.M."/>
            <person name="Foster-Nyarko E."/>
            <person name="Jarju S."/>
            <person name="Secka A."/>
            <person name="Antonio M."/>
            <person name="Oren A."/>
            <person name="Chaudhuri R.R."/>
            <person name="La Ragione R."/>
            <person name="Hildebrand F."/>
            <person name="Pallen M.J."/>
        </authorList>
    </citation>
    <scope>NUCLEOTIDE SEQUENCE</scope>
    <source>
        <strain evidence="1">ChiHile30-977</strain>
    </source>
</reference>
<dbReference type="Proteomes" id="UP000886819">
    <property type="component" value="Unassembled WGS sequence"/>
</dbReference>
<dbReference type="Pfam" id="PF08282">
    <property type="entry name" value="Hydrolase_3"/>
    <property type="match status" value="1"/>
</dbReference>
<dbReference type="EMBL" id="DVFI01000086">
    <property type="protein sequence ID" value="HIQ63050.1"/>
    <property type="molecule type" value="Genomic_DNA"/>
</dbReference>
<dbReference type="PANTHER" id="PTHR10000:SF8">
    <property type="entry name" value="HAD SUPERFAMILY HYDROLASE-LIKE, TYPE 3"/>
    <property type="match status" value="1"/>
</dbReference>
<protein>
    <submittedName>
        <fullName evidence="1">HAD family phosphatase</fullName>
    </submittedName>
</protein>
<dbReference type="Gene3D" id="3.30.1240.10">
    <property type="match status" value="1"/>
</dbReference>
<sequence length="276" mass="29913">MQEIKLFLTDLDGTLLQDDHATVSDRTRRALSALKRQGVCLCACTGRVRCVLPPAVEELGFDYAITSNGAACDDLRTGKRVFAAYMPAERARAAWEYLAPTGCLTEWYVQGDILMDSANHAEWPGRLKAPWHRKYLGAGNGIVVDNIHDFFRRGAPGLEKISIFDCPADIGSRAIEPMLATGKYEISTSLGINFEITDISANKGNALEKLCAHLRISPEQAIAFGDGSNDVTLLTAAGIGVAMDNATLLVKRRAAAVTDANMQDGVARYLETHVLA</sequence>
<dbReference type="GO" id="GO:0005829">
    <property type="term" value="C:cytosol"/>
    <property type="evidence" value="ECO:0007669"/>
    <property type="project" value="TreeGrafter"/>
</dbReference>
<name>A0A9D1CIR3_9FIRM</name>
<dbReference type="NCBIfam" id="TIGR00099">
    <property type="entry name" value="Cof-subfamily"/>
    <property type="match status" value="1"/>
</dbReference>
<dbReference type="Gene3D" id="3.40.50.1000">
    <property type="entry name" value="HAD superfamily/HAD-like"/>
    <property type="match status" value="1"/>
</dbReference>
<dbReference type="InterPro" id="IPR000150">
    <property type="entry name" value="Cof"/>
</dbReference>
<reference evidence="1" key="1">
    <citation type="submission" date="2020-10" db="EMBL/GenBank/DDBJ databases">
        <authorList>
            <person name="Gilroy R."/>
        </authorList>
    </citation>
    <scope>NUCLEOTIDE SEQUENCE</scope>
    <source>
        <strain evidence="1">ChiHile30-977</strain>
    </source>
</reference>
<evidence type="ECO:0000313" key="1">
    <source>
        <dbReference type="EMBL" id="HIQ63050.1"/>
    </source>
</evidence>
<evidence type="ECO:0000313" key="2">
    <source>
        <dbReference type="Proteomes" id="UP000886819"/>
    </source>
</evidence>
<gene>
    <name evidence="1" type="ORF">IAA66_05620</name>
</gene>
<dbReference type="InterPro" id="IPR036412">
    <property type="entry name" value="HAD-like_sf"/>
</dbReference>
<dbReference type="PANTHER" id="PTHR10000">
    <property type="entry name" value="PHOSPHOSERINE PHOSPHATASE"/>
    <property type="match status" value="1"/>
</dbReference>
<dbReference type="GO" id="GO:0016791">
    <property type="term" value="F:phosphatase activity"/>
    <property type="evidence" value="ECO:0007669"/>
    <property type="project" value="TreeGrafter"/>
</dbReference>